<keyword evidence="1" id="KW-0813">Transport</keyword>
<dbReference type="Gene3D" id="3.40.50.300">
    <property type="entry name" value="P-loop containing nucleotide triphosphate hydrolases"/>
    <property type="match status" value="1"/>
</dbReference>
<dbReference type="SMART" id="SM00382">
    <property type="entry name" value="AAA"/>
    <property type="match status" value="1"/>
</dbReference>
<comment type="caution">
    <text evidence="5">The sequence shown here is derived from an EMBL/GenBank/DDBJ whole genome shotgun (WGS) entry which is preliminary data.</text>
</comment>
<keyword evidence="6" id="KW-1185">Reference proteome</keyword>
<dbReference type="AlphaFoldDB" id="A0A8J6J6J0"/>
<dbReference type="PROSITE" id="PS50893">
    <property type="entry name" value="ABC_TRANSPORTER_2"/>
    <property type="match status" value="1"/>
</dbReference>
<dbReference type="PANTHER" id="PTHR42788:SF13">
    <property type="entry name" value="ALIPHATIC SULFONATES IMPORT ATP-BINDING PROTEIN SSUB"/>
    <property type="match status" value="1"/>
</dbReference>
<dbReference type="PANTHER" id="PTHR42788">
    <property type="entry name" value="TAURINE IMPORT ATP-BINDING PROTEIN-RELATED"/>
    <property type="match status" value="1"/>
</dbReference>
<dbReference type="EMBL" id="JACOPO010000001">
    <property type="protein sequence ID" value="MBC5721332.1"/>
    <property type="molecule type" value="Genomic_DNA"/>
</dbReference>
<dbReference type="RefSeq" id="WP_186851841.1">
    <property type="nucleotide sequence ID" value="NZ_JACOPO010000001.1"/>
</dbReference>
<gene>
    <name evidence="5" type="ORF">H8S11_00630</name>
</gene>
<evidence type="ECO:0000259" key="4">
    <source>
        <dbReference type="PROSITE" id="PS50893"/>
    </source>
</evidence>
<dbReference type="InterPro" id="IPR027417">
    <property type="entry name" value="P-loop_NTPase"/>
</dbReference>
<dbReference type="SUPFAM" id="SSF52540">
    <property type="entry name" value="P-loop containing nucleoside triphosphate hydrolases"/>
    <property type="match status" value="1"/>
</dbReference>
<sequence length="193" mass="21090">MISCRSLSVSFGEKKVLDRFSLSLPDAGITALRGPSGCGKTTLLRVLAGLERPQSGTVSGISPREIAILFQENRLLPWRSVGQHLTDVLPKDRWKDVSRLLELVELGGEASVYPPALSGGMGRRLALARCLSLPARLYLLDEPFAGVDRERAGRIMDRMRALGLPILLSSHEEDILSMADRVIPLDGPPLRVL</sequence>
<evidence type="ECO:0000256" key="3">
    <source>
        <dbReference type="ARBA" id="ARBA00022840"/>
    </source>
</evidence>
<dbReference type="Proteomes" id="UP000628736">
    <property type="component" value="Unassembled WGS sequence"/>
</dbReference>
<evidence type="ECO:0000256" key="2">
    <source>
        <dbReference type="ARBA" id="ARBA00022741"/>
    </source>
</evidence>
<evidence type="ECO:0000256" key="1">
    <source>
        <dbReference type="ARBA" id="ARBA00022448"/>
    </source>
</evidence>
<name>A0A8J6J6J0_9FIRM</name>
<dbReference type="InterPro" id="IPR050166">
    <property type="entry name" value="ABC_transporter_ATP-bind"/>
</dbReference>
<dbReference type="InterPro" id="IPR003593">
    <property type="entry name" value="AAA+_ATPase"/>
</dbReference>
<feature type="domain" description="ABC transporter" evidence="4">
    <location>
        <begin position="2"/>
        <end position="193"/>
    </location>
</feature>
<proteinExistence type="predicted"/>
<accession>A0A8J6J6J0</accession>
<dbReference type="InterPro" id="IPR003439">
    <property type="entry name" value="ABC_transporter-like_ATP-bd"/>
</dbReference>
<protein>
    <submittedName>
        <fullName evidence="5">ATP-binding cassette domain-containing protein</fullName>
    </submittedName>
</protein>
<keyword evidence="2" id="KW-0547">Nucleotide-binding</keyword>
<keyword evidence="3 5" id="KW-0067">ATP-binding</keyword>
<evidence type="ECO:0000313" key="6">
    <source>
        <dbReference type="Proteomes" id="UP000628736"/>
    </source>
</evidence>
<reference evidence="5" key="1">
    <citation type="submission" date="2020-08" db="EMBL/GenBank/DDBJ databases">
        <title>Genome public.</title>
        <authorList>
            <person name="Liu C."/>
            <person name="Sun Q."/>
        </authorList>
    </citation>
    <scope>NUCLEOTIDE SEQUENCE</scope>
    <source>
        <strain evidence="5">NSJ-23</strain>
    </source>
</reference>
<dbReference type="GO" id="GO:0016887">
    <property type="term" value="F:ATP hydrolysis activity"/>
    <property type="evidence" value="ECO:0007669"/>
    <property type="project" value="InterPro"/>
</dbReference>
<dbReference type="GO" id="GO:0005524">
    <property type="term" value="F:ATP binding"/>
    <property type="evidence" value="ECO:0007669"/>
    <property type="project" value="UniProtKB-KW"/>
</dbReference>
<dbReference type="Pfam" id="PF00005">
    <property type="entry name" value="ABC_tran"/>
    <property type="match status" value="1"/>
</dbReference>
<organism evidence="5 6">
    <name type="scientific">Flintibacter hominis</name>
    <dbReference type="NCBI Taxonomy" id="2763048"/>
    <lineage>
        <taxon>Bacteria</taxon>
        <taxon>Bacillati</taxon>
        <taxon>Bacillota</taxon>
        <taxon>Clostridia</taxon>
        <taxon>Eubacteriales</taxon>
        <taxon>Flintibacter</taxon>
    </lineage>
</organism>
<evidence type="ECO:0000313" key="5">
    <source>
        <dbReference type="EMBL" id="MBC5721332.1"/>
    </source>
</evidence>